<keyword evidence="3" id="KW-1185">Reference proteome</keyword>
<sequence>MTTRTARHRRIRITRRGRLRTTTLTVAAAAGLLASVSPSWADGATHSNAAPDITFGPVGIPDQVQLGGSLDVDFALTDSVGYTKVDVTAHGPMACAPTASASYPAGTTSGPVEVKLDFPAPSAVQDAGGHFTPTGCAPGMYSLEIDVTDANGTHAYGDHGTPLNSSSGTPLTFTLGSAGTYVPVTPRRLLDTRNTQAIAPGGTLMVPVTKNGGAVPNGAIAVALNLTVTNTQAAGFITAYPADQSNPGTSNLNYGAGQTVPNMATVPLGLDGNIELYNHSGGTADVVVDIAGYYTLGSSGALYNPTSPARVLDTRYGTGGSGTVPGHGTVTLDVCNGSQVPSAADAAALNVTVTNPQSAGFLTVYPHGQDRPTASNLNFTAGETIPNMVTASLGGNCSVDIYNGGTGPADVVADTTGYFTPDTTGDISHGVFVPQAPERLFDTRTDGNASNPLAAHHSLTVWDREPATWGISSLLLNVTATQPTTGGFVTVFPDAGPVGQPADGSGLPVASNLNFTAGATVAGMANATVGADGFVDLYNSGPGTVQLIGDISGYYTGGHGS</sequence>
<accession>A0ABN3A2V6</accession>
<keyword evidence="1" id="KW-0732">Signal</keyword>
<organism evidence="2 3">
    <name type="scientific">Kitasatospora kazusensis</name>
    <dbReference type="NCBI Taxonomy" id="407974"/>
    <lineage>
        <taxon>Bacteria</taxon>
        <taxon>Bacillati</taxon>
        <taxon>Actinomycetota</taxon>
        <taxon>Actinomycetes</taxon>
        <taxon>Kitasatosporales</taxon>
        <taxon>Streptomycetaceae</taxon>
        <taxon>Kitasatospora</taxon>
    </lineage>
</organism>
<dbReference type="Proteomes" id="UP001422759">
    <property type="component" value="Unassembled WGS sequence"/>
</dbReference>
<proteinExistence type="predicted"/>
<feature type="signal peptide" evidence="1">
    <location>
        <begin position="1"/>
        <end position="41"/>
    </location>
</feature>
<comment type="caution">
    <text evidence="2">The sequence shown here is derived from an EMBL/GenBank/DDBJ whole genome shotgun (WGS) entry which is preliminary data.</text>
</comment>
<dbReference type="InterPro" id="IPR006311">
    <property type="entry name" value="TAT_signal"/>
</dbReference>
<reference evidence="2 3" key="1">
    <citation type="journal article" date="2019" name="Int. J. Syst. Evol. Microbiol.">
        <title>The Global Catalogue of Microorganisms (GCM) 10K type strain sequencing project: providing services to taxonomists for standard genome sequencing and annotation.</title>
        <authorList>
            <consortium name="The Broad Institute Genomics Platform"/>
            <consortium name="The Broad Institute Genome Sequencing Center for Infectious Disease"/>
            <person name="Wu L."/>
            <person name="Ma J."/>
        </authorList>
    </citation>
    <scope>NUCLEOTIDE SEQUENCE [LARGE SCALE GENOMIC DNA]</scope>
    <source>
        <strain evidence="2 3">JCM 14560</strain>
    </source>
</reference>
<dbReference type="RefSeq" id="WP_344468191.1">
    <property type="nucleotide sequence ID" value="NZ_BAAANT010000036.1"/>
</dbReference>
<protein>
    <submittedName>
        <fullName evidence="2">Uncharacterized protein</fullName>
    </submittedName>
</protein>
<feature type="chain" id="PRO_5047438975" evidence="1">
    <location>
        <begin position="42"/>
        <end position="561"/>
    </location>
</feature>
<name>A0ABN3A2V6_9ACTN</name>
<evidence type="ECO:0000313" key="2">
    <source>
        <dbReference type="EMBL" id="GAA2152805.1"/>
    </source>
</evidence>
<dbReference type="PROSITE" id="PS51318">
    <property type="entry name" value="TAT"/>
    <property type="match status" value="1"/>
</dbReference>
<gene>
    <name evidence="2" type="ORF">GCM10009760_49920</name>
</gene>
<dbReference type="EMBL" id="BAAANT010000036">
    <property type="protein sequence ID" value="GAA2152805.1"/>
    <property type="molecule type" value="Genomic_DNA"/>
</dbReference>
<evidence type="ECO:0000313" key="3">
    <source>
        <dbReference type="Proteomes" id="UP001422759"/>
    </source>
</evidence>
<evidence type="ECO:0000256" key="1">
    <source>
        <dbReference type="SAM" id="SignalP"/>
    </source>
</evidence>